<dbReference type="InterPro" id="IPR007167">
    <property type="entry name" value="Fe-transptr_FeoA-like"/>
</dbReference>
<evidence type="ECO:0000313" key="4">
    <source>
        <dbReference type="Proteomes" id="UP000003157"/>
    </source>
</evidence>
<dbReference type="GO" id="GO:0046914">
    <property type="term" value="F:transition metal ion binding"/>
    <property type="evidence" value="ECO:0007669"/>
    <property type="project" value="InterPro"/>
</dbReference>
<dbReference type="SMART" id="SM00899">
    <property type="entry name" value="FeoA"/>
    <property type="match status" value="1"/>
</dbReference>
<dbReference type="SUPFAM" id="SSF50037">
    <property type="entry name" value="C-terminal domain of transcriptional repressors"/>
    <property type="match status" value="1"/>
</dbReference>
<dbReference type="InterPro" id="IPR038157">
    <property type="entry name" value="FeoA_core_dom"/>
</dbReference>
<organism evidence="3 4">
    <name type="scientific">Coprobacillus cateniformis</name>
    <dbReference type="NCBI Taxonomy" id="100884"/>
    <lineage>
        <taxon>Bacteria</taxon>
        <taxon>Bacillati</taxon>
        <taxon>Bacillota</taxon>
        <taxon>Erysipelotrichia</taxon>
        <taxon>Erysipelotrichales</taxon>
        <taxon>Coprobacillaceae</taxon>
        <taxon>Coprobacillus</taxon>
    </lineage>
</organism>
<dbReference type="RefSeq" id="WP_008788892.1">
    <property type="nucleotide sequence ID" value="NZ_AKCB01000001.1"/>
</dbReference>
<evidence type="ECO:0000256" key="1">
    <source>
        <dbReference type="ARBA" id="ARBA00023004"/>
    </source>
</evidence>
<evidence type="ECO:0000313" key="3">
    <source>
        <dbReference type="EMBL" id="EFW04901.1"/>
    </source>
</evidence>
<dbReference type="STRING" id="100884.GCA_000269565_01885"/>
<dbReference type="Gene3D" id="2.30.30.90">
    <property type="match status" value="1"/>
</dbReference>
<feature type="domain" description="Ferrous iron transporter FeoA-like" evidence="2">
    <location>
        <begin position="2"/>
        <end position="70"/>
    </location>
</feature>
<keyword evidence="1" id="KW-0408">Iron</keyword>
<dbReference type="AlphaFoldDB" id="E7GAK0"/>
<dbReference type="HOGENOM" id="CLU_150646_6_0_9"/>
<dbReference type="Pfam" id="PF04023">
    <property type="entry name" value="FeoA"/>
    <property type="match status" value="1"/>
</dbReference>
<accession>E7GAK0</accession>
<reference evidence="3 4" key="1">
    <citation type="submission" date="2010-12" db="EMBL/GenBank/DDBJ databases">
        <title>The Genome Sequence of Coprobacillus sp. strain 29_1.</title>
        <authorList>
            <consortium name="The Broad Institute Genome Sequencing Platform"/>
            <person name="Earl A."/>
            <person name="Ward D."/>
            <person name="Feldgarden M."/>
            <person name="Gevers D."/>
            <person name="Daigneault M."/>
            <person name="Sibley C.D."/>
            <person name="White A."/>
            <person name="Strauss J."/>
            <person name="Allen-Vercoe E."/>
            <person name="Young S.K."/>
            <person name="Zeng Q."/>
            <person name="Gargeya S."/>
            <person name="Fitzgerald M."/>
            <person name="Haas B."/>
            <person name="Abouelleil A."/>
            <person name="Alvarado L."/>
            <person name="Arachchi H.M."/>
            <person name="Berlin A."/>
            <person name="Brown A."/>
            <person name="Chapman S.B."/>
            <person name="Chen Z."/>
            <person name="Dunbar C."/>
            <person name="Freedman E."/>
            <person name="Gearin G."/>
            <person name="Gellesch M."/>
            <person name="Goldberg J."/>
            <person name="Griggs A."/>
            <person name="Gujja S."/>
            <person name="Heilman E."/>
            <person name="Heiman D."/>
            <person name="Howarth C."/>
            <person name="Larson L."/>
            <person name="Lui A."/>
            <person name="MacDonald P.J.P."/>
            <person name="Mehta T."/>
            <person name="Montmayeur A."/>
            <person name="Murphy C."/>
            <person name="Neiman D."/>
            <person name="Pearson M."/>
            <person name="Priest M."/>
            <person name="Roberts A."/>
            <person name="Saif S."/>
            <person name="Shea T."/>
            <person name="Shenoy N."/>
            <person name="Sisk P."/>
            <person name="Stolte C."/>
            <person name="Sykes S."/>
            <person name="White J."/>
            <person name="Yandava C."/>
            <person name="Nusbaum C."/>
            <person name="Birren B."/>
        </authorList>
    </citation>
    <scope>NUCLEOTIDE SEQUENCE [LARGE SCALE GENOMIC DNA]</scope>
    <source>
        <strain evidence="3 4">29_1</strain>
    </source>
</reference>
<evidence type="ECO:0000259" key="2">
    <source>
        <dbReference type="SMART" id="SM00899"/>
    </source>
</evidence>
<name>E7GAK0_9FIRM</name>
<dbReference type="Proteomes" id="UP000003157">
    <property type="component" value="Unassembled WGS sequence"/>
</dbReference>
<dbReference type="EMBL" id="ADKX01000032">
    <property type="protein sequence ID" value="EFW04901.1"/>
    <property type="molecule type" value="Genomic_DNA"/>
</dbReference>
<protein>
    <recommendedName>
        <fullName evidence="2">Ferrous iron transporter FeoA-like domain-containing protein</fullName>
    </recommendedName>
</protein>
<comment type="caution">
    <text evidence="3">The sequence shown here is derived from an EMBL/GenBank/DDBJ whole genome shotgun (WGS) entry which is preliminary data.</text>
</comment>
<proteinExistence type="predicted"/>
<dbReference type="InterPro" id="IPR008988">
    <property type="entry name" value="Transcriptional_repressor_C"/>
</dbReference>
<dbReference type="GeneID" id="78229742"/>
<dbReference type="PANTHER" id="PTHR43151:SF1">
    <property type="entry name" value="SSR2333 PROTEIN"/>
    <property type="match status" value="1"/>
</dbReference>
<dbReference type="PANTHER" id="PTHR43151">
    <property type="entry name" value="FEOA FAMILY PROTEIN"/>
    <property type="match status" value="1"/>
</dbReference>
<gene>
    <name evidence="3" type="ORF">HMPREF9488_01790</name>
</gene>
<dbReference type="InterPro" id="IPR053184">
    <property type="entry name" value="FeoA-like"/>
</dbReference>
<dbReference type="eggNOG" id="COG1918">
    <property type="taxonomic scope" value="Bacteria"/>
</dbReference>
<keyword evidence="4" id="KW-1185">Reference proteome</keyword>
<dbReference type="OrthoDB" id="5984at2"/>
<sequence>MMPLTFADLNKENIIKKVGGGNETKRHLENLGFVPGSSVSIITKNNGNLIVNIKDSRVAISEELAKKIMI</sequence>